<dbReference type="Proteomes" id="UP000019402">
    <property type="component" value="Unassembled WGS sequence"/>
</dbReference>
<gene>
    <name evidence="1" type="ORF">JCM21142_83134</name>
</gene>
<dbReference type="eggNOG" id="COG1553">
    <property type="taxonomic scope" value="Bacteria"/>
</dbReference>
<protein>
    <submittedName>
        <fullName evidence="1">Selenium metabolism protein YedF</fullName>
    </submittedName>
</protein>
<comment type="caution">
    <text evidence="1">The sequence shown here is derived from an EMBL/GenBank/DDBJ whole genome shotgun (WGS) entry which is preliminary data.</text>
</comment>
<dbReference type="RefSeq" id="WP_044213763.1">
    <property type="nucleotide sequence ID" value="NZ_BAMD01000045.1"/>
</dbReference>
<sequence length="112" mass="12430">MKNTLIQITKNGMGEGDEALSLSLIANYLKLVNEESNFPLFMSFYNGGVKLLCEGSPVIDTLKLLEKKGVKMLACKTCLNYYHLLDKRMVGVEATMVDIVSLQKVADKVINL</sequence>
<dbReference type="AlphaFoldDB" id="W7Y0I8"/>
<dbReference type="Pfam" id="PF02635">
    <property type="entry name" value="DsrE"/>
    <property type="match status" value="1"/>
</dbReference>
<evidence type="ECO:0000313" key="2">
    <source>
        <dbReference type="Proteomes" id="UP000019402"/>
    </source>
</evidence>
<proteinExistence type="predicted"/>
<organism evidence="1 2">
    <name type="scientific">Saccharicrinis fermentans DSM 9555 = JCM 21142</name>
    <dbReference type="NCBI Taxonomy" id="869213"/>
    <lineage>
        <taxon>Bacteria</taxon>
        <taxon>Pseudomonadati</taxon>
        <taxon>Bacteroidota</taxon>
        <taxon>Bacteroidia</taxon>
        <taxon>Marinilabiliales</taxon>
        <taxon>Marinilabiliaceae</taxon>
        <taxon>Saccharicrinis</taxon>
    </lineage>
</organism>
<dbReference type="EMBL" id="BAMD01000045">
    <property type="protein sequence ID" value="GAF04430.1"/>
    <property type="molecule type" value="Genomic_DNA"/>
</dbReference>
<dbReference type="InterPro" id="IPR027396">
    <property type="entry name" value="DsrEFH-like"/>
</dbReference>
<reference evidence="1 2" key="1">
    <citation type="journal article" date="2014" name="Genome Announc.">
        <title>Draft Genome Sequence of Cytophaga fermentans JCM 21142T, a Facultative Anaerobe Isolated from Marine Mud.</title>
        <authorList>
            <person name="Starns D."/>
            <person name="Oshima K."/>
            <person name="Suda W."/>
            <person name="Iino T."/>
            <person name="Yuki M."/>
            <person name="Inoue J."/>
            <person name="Kitamura K."/>
            <person name="Iida T."/>
            <person name="Darby A."/>
            <person name="Hattori M."/>
            <person name="Ohkuma M."/>
        </authorList>
    </citation>
    <scope>NUCLEOTIDE SEQUENCE [LARGE SCALE GENOMIC DNA]</scope>
    <source>
        <strain evidence="1 2">JCM 21142</strain>
    </source>
</reference>
<name>W7Y0I8_9BACT</name>
<dbReference type="OrthoDB" id="9801500at2"/>
<dbReference type="InterPro" id="IPR003787">
    <property type="entry name" value="Sulphur_relay_DsrE/F-like"/>
</dbReference>
<dbReference type="Gene3D" id="3.40.1260.10">
    <property type="entry name" value="DsrEFH-like"/>
    <property type="match status" value="1"/>
</dbReference>
<keyword evidence="2" id="KW-1185">Reference proteome</keyword>
<dbReference type="STRING" id="869213.GCA_000517085_03805"/>
<evidence type="ECO:0000313" key="1">
    <source>
        <dbReference type="EMBL" id="GAF04430.1"/>
    </source>
</evidence>
<accession>W7Y0I8</accession>
<dbReference type="SUPFAM" id="SSF75169">
    <property type="entry name" value="DsrEFH-like"/>
    <property type="match status" value="1"/>
</dbReference>